<dbReference type="AlphaFoldDB" id="A0A2D3D638"/>
<dbReference type="Proteomes" id="UP000229907">
    <property type="component" value="Chromosome"/>
</dbReference>
<dbReference type="RefSeq" id="WP_099721465.1">
    <property type="nucleotide sequence ID" value="NZ_CP018044.1"/>
</dbReference>
<organism evidence="1 2">
    <name type="scientific">Bifidobacterium choerinum</name>
    <dbReference type="NCBI Taxonomy" id="35760"/>
    <lineage>
        <taxon>Bacteria</taxon>
        <taxon>Bacillati</taxon>
        <taxon>Actinomycetota</taxon>
        <taxon>Actinomycetes</taxon>
        <taxon>Bifidobacteriales</taxon>
        <taxon>Bifidobacteriaceae</taxon>
        <taxon>Bifidobacterium</taxon>
    </lineage>
</organism>
<dbReference type="EMBL" id="CP018044">
    <property type="protein sequence ID" value="ATU20812.1"/>
    <property type="molecule type" value="Genomic_DNA"/>
</dbReference>
<evidence type="ECO:0000313" key="2">
    <source>
        <dbReference type="Proteomes" id="UP000229907"/>
    </source>
</evidence>
<proteinExistence type="predicted"/>
<gene>
    <name evidence="1" type="ORF">BcFMB_07635</name>
</gene>
<evidence type="ECO:0000313" key="1">
    <source>
        <dbReference type="EMBL" id="ATU20812.1"/>
    </source>
</evidence>
<accession>A0A2D3D638</accession>
<name>A0A2D3D638_9BIFI</name>
<sequence>MNTVWIEQAGKRLSLDGDDGLYSQETLDVRGYAPDTGVQARSVLVSTPSRQVEVDVAAIGERPMLDLLRVGQASLSGITTTLHVDDHYQRVAVVKFTADEVRPRYSRAKLVLQLLDGVWLRDGDTVTMRTGDQAADVQLDHPYDLPYDYGRTAAQRFLRLTGSSSADVLLRIRLIGPAASAPSMTINGNVYRYNATLAAGESVLVDPVDRTAVKTDANGGSHDVFAELERGDGLDRGEYFFQPIPFVADRSYPVVFDADCDVEITPIYREVGLW</sequence>
<dbReference type="KEGG" id="bcho:BcFMB_07635"/>
<protein>
    <submittedName>
        <fullName evidence="1">Uncharacterized protein</fullName>
    </submittedName>
</protein>
<reference evidence="1 2" key="1">
    <citation type="submission" date="2016-11" db="EMBL/GenBank/DDBJ databases">
        <title>complete genome sequence of Bifidobacterium choerinum strain FMB-1.</title>
        <authorList>
            <person name="Park C.-S."/>
            <person name="Jung D.-H."/>
            <person name="Choi D.-S."/>
        </authorList>
    </citation>
    <scope>NUCLEOTIDE SEQUENCE [LARGE SCALE GENOMIC DNA]</scope>
    <source>
        <strain evidence="1 2">FMB-1</strain>
    </source>
</reference>